<organism evidence="2 3">
    <name type="scientific">Streptomyces boncukensis</name>
    <dbReference type="NCBI Taxonomy" id="2711219"/>
    <lineage>
        <taxon>Bacteria</taxon>
        <taxon>Bacillati</taxon>
        <taxon>Actinomycetota</taxon>
        <taxon>Actinomycetes</taxon>
        <taxon>Kitasatosporales</taxon>
        <taxon>Streptomycetaceae</taxon>
        <taxon>Streptomyces</taxon>
    </lineage>
</organism>
<comment type="caution">
    <text evidence="2">The sequence shown here is derived from an EMBL/GenBank/DDBJ whole genome shotgun (WGS) entry which is preliminary data.</text>
</comment>
<gene>
    <name evidence="2" type="ORF">G5C65_32515</name>
</gene>
<proteinExistence type="predicted"/>
<feature type="compositionally biased region" description="Acidic residues" evidence="1">
    <location>
        <begin position="216"/>
        <end position="225"/>
    </location>
</feature>
<protein>
    <submittedName>
        <fullName evidence="2">Uncharacterized protein</fullName>
    </submittedName>
</protein>
<feature type="region of interest" description="Disordered" evidence="1">
    <location>
        <begin position="208"/>
        <end position="229"/>
    </location>
</feature>
<dbReference type="RefSeq" id="WP_165302640.1">
    <property type="nucleotide sequence ID" value="NZ_JAAKZZ010000586.1"/>
</dbReference>
<accession>A0A6G4X766</accession>
<evidence type="ECO:0000256" key="1">
    <source>
        <dbReference type="SAM" id="MobiDB-lite"/>
    </source>
</evidence>
<feature type="compositionally biased region" description="Acidic residues" evidence="1">
    <location>
        <begin position="296"/>
        <end position="306"/>
    </location>
</feature>
<dbReference type="EMBL" id="JAAKZZ010000586">
    <property type="protein sequence ID" value="NGO72982.1"/>
    <property type="molecule type" value="Genomic_DNA"/>
</dbReference>
<sequence length="306" mass="33656">MSARQDIAVLARRAGLSIDEAAAVAGRTLAAHRAEVLREAADAVAGNRISQPIGDAQEHVNNVLDILATHLRRLADTAERDEETPPPLIVDRFDAAIEPEPEGDQVLTIGAIARGGRPVALQLDARDRVKVARWLLPDTENAGAVVTSYGLPWLPWLDNDELREFLGELASAALGYYRAEDDDVDVLRDVERVCATYRLAAEANRGQLTAPGQADAEQEEPEDSDGFFRPGRTYVYRQDGYTAPELTAVFRVEHVTRHPARGTLRAIGWSRSGAPGSTWRGFFRDEDQADGWTEMTDTEQTGDDER</sequence>
<evidence type="ECO:0000313" key="3">
    <source>
        <dbReference type="Proteomes" id="UP000477722"/>
    </source>
</evidence>
<dbReference type="AlphaFoldDB" id="A0A6G4X766"/>
<keyword evidence="3" id="KW-1185">Reference proteome</keyword>
<evidence type="ECO:0000313" key="2">
    <source>
        <dbReference type="EMBL" id="NGO72982.1"/>
    </source>
</evidence>
<name>A0A6G4X766_9ACTN</name>
<dbReference type="Proteomes" id="UP000477722">
    <property type="component" value="Unassembled WGS sequence"/>
</dbReference>
<reference evidence="2 3" key="1">
    <citation type="submission" date="2020-02" db="EMBL/GenBank/DDBJ databases">
        <title>Whole-genome analyses of novel actinobacteria.</title>
        <authorList>
            <person name="Sahin N."/>
            <person name="Tatar D."/>
        </authorList>
    </citation>
    <scope>NUCLEOTIDE SEQUENCE [LARGE SCALE GENOMIC DNA]</scope>
    <source>
        <strain evidence="2 3">SB3404</strain>
    </source>
</reference>
<feature type="region of interest" description="Disordered" evidence="1">
    <location>
        <begin position="278"/>
        <end position="306"/>
    </location>
</feature>